<evidence type="ECO:0000313" key="2">
    <source>
        <dbReference type="EMBL" id="KAJ8932257.1"/>
    </source>
</evidence>
<dbReference type="EMBL" id="JANEYF010004072">
    <property type="protein sequence ID" value="KAJ8932257.1"/>
    <property type="molecule type" value="Genomic_DNA"/>
</dbReference>
<gene>
    <name evidence="2" type="ORF">NQ314_014803</name>
</gene>
<dbReference type="Proteomes" id="UP001162156">
    <property type="component" value="Unassembled WGS sequence"/>
</dbReference>
<name>A0AAV8X136_9CUCU</name>
<protein>
    <recommendedName>
        <fullName evidence="1">DDE-1 domain-containing protein</fullName>
    </recommendedName>
</protein>
<organism evidence="2 3">
    <name type="scientific">Rhamnusium bicolor</name>
    <dbReference type="NCBI Taxonomy" id="1586634"/>
    <lineage>
        <taxon>Eukaryota</taxon>
        <taxon>Metazoa</taxon>
        <taxon>Ecdysozoa</taxon>
        <taxon>Arthropoda</taxon>
        <taxon>Hexapoda</taxon>
        <taxon>Insecta</taxon>
        <taxon>Pterygota</taxon>
        <taxon>Neoptera</taxon>
        <taxon>Endopterygota</taxon>
        <taxon>Coleoptera</taxon>
        <taxon>Polyphaga</taxon>
        <taxon>Cucujiformia</taxon>
        <taxon>Chrysomeloidea</taxon>
        <taxon>Cerambycidae</taxon>
        <taxon>Lepturinae</taxon>
        <taxon>Rhagiini</taxon>
        <taxon>Rhamnusium</taxon>
    </lineage>
</organism>
<dbReference type="InterPro" id="IPR004875">
    <property type="entry name" value="DDE_SF_endonuclease_dom"/>
</dbReference>
<dbReference type="GO" id="GO:0003676">
    <property type="term" value="F:nucleic acid binding"/>
    <property type="evidence" value="ECO:0007669"/>
    <property type="project" value="InterPro"/>
</dbReference>
<dbReference type="Pfam" id="PF03184">
    <property type="entry name" value="DDE_1"/>
    <property type="match status" value="1"/>
</dbReference>
<sequence length="115" mass="13283">MVIFPYKRLPKTVVVSVPKEWGIGTSDNGWMKAELFYEYISIILHPHLIKEKVKFPIILFVDAHKTHQTYELSQLCSKLQIILVSLYPNATRILQPADVSSFKPLKNSWKKALTN</sequence>
<accession>A0AAV8X136</accession>
<comment type="caution">
    <text evidence="2">The sequence shown here is derived from an EMBL/GenBank/DDBJ whole genome shotgun (WGS) entry which is preliminary data.</text>
</comment>
<evidence type="ECO:0000313" key="3">
    <source>
        <dbReference type="Proteomes" id="UP001162156"/>
    </source>
</evidence>
<reference evidence="2" key="1">
    <citation type="journal article" date="2023" name="Insect Mol. Biol.">
        <title>Genome sequencing provides insights into the evolution of gene families encoding plant cell wall-degrading enzymes in longhorned beetles.</title>
        <authorList>
            <person name="Shin N.R."/>
            <person name="Okamura Y."/>
            <person name="Kirsch R."/>
            <person name="Pauchet Y."/>
        </authorList>
    </citation>
    <scope>NUCLEOTIDE SEQUENCE</scope>
    <source>
        <strain evidence="2">RBIC_L_NR</strain>
    </source>
</reference>
<evidence type="ECO:0000259" key="1">
    <source>
        <dbReference type="Pfam" id="PF03184"/>
    </source>
</evidence>
<keyword evidence="3" id="KW-1185">Reference proteome</keyword>
<feature type="domain" description="DDE-1" evidence="1">
    <location>
        <begin position="2"/>
        <end position="113"/>
    </location>
</feature>
<dbReference type="AlphaFoldDB" id="A0AAV8X136"/>
<proteinExistence type="predicted"/>